<dbReference type="Proteomes" id="UP001596047">
    <property type="component" value="Unassembled WGS sequence"/>
</dbReference>
<dbReference type="InterPro" id="IPR028059">
    <property type="entry name" value="SWM_rpt"/>
</dbReference>
<accession>A0ABW0W5I3</accession>
<dbReference type="Pfam" id="PF13205">
    <property type="entry name" value="Big_5"/>
    <property type="match status" value="4"/>
</dbReference>
<name>A0ABW0W5I3_9BACL</name>
<dbReference type="EMBL" id="JBHSOW010000115">
    <property type="protein sequence ID" value="MFC5653090.1"/>
    <property type="molecule type" value="Genomic_DNA"/>
</dbReference>
<proteinExistence type="predicted"/>
<protein>
    <submittedName>
        <fullName evidence="3">Ig-like domain-containing protein</fullName>
    </submittedName>
</protein>
<reference evidence="4" key="1">
    <citation type="journal article" date="2019" name="Int. J. Syst. Evol. Microbiol.">
        <title>The Global Catalogue of Microorganisms (GCM) 10K type strain sequencing project: providing services to taxonomists for standard genome sequencing and annotation.</title>
        <authorList>
            <consortium name="The Broad Institute Genomics Platform"/>
            <consortium name="The Broad Institute Genome Sequencing Center for Infectious Disease"/>
            <person name="Wu L."/>
            <person name="Ma J."/>
        </authorList>
    </citation>
    <scope>NUCLEOTIDE SEQUENCE [LARGE SCALE GENOMIC DNA]</scope>
    <source>
        <strain evidence="4">CGMCC 1.3240</strain>
    </source>
</reference>
<sequence length="896" mass="94186">MIRNRKRISYFLAALLLVQFTIGGFVTGPFQAAAASGGPLAVSTSPSTGAANVPLNAKLILTLDENVMKGSGPAAISIRRTTDHALFQSYIVASDSRVQIGSARNIVTITPDANFDVNTNYYVSIDVGAFVNESNNTNFGGISGMLAWNFTTVGAADTTPPTITSTAPVNGGTAGIGTSLTLTLNEPVYAVGGNIFINNVVQPGDVRTINVTSTNVSGSATSTITVQLPAILKGSSNYEIIIPAGAFQDGAGNSFVGVTTGQWRFATSVPPLGNPSLSPQANSFAIAVGTNLALTFPSAVALNTGNIRINKISDNSTVQTIPVISSRISISDKTVTIDPPDDLAANTGFYILIDARAFKDASDGSVLYQGIADARTWSFVTDPGNDATPPTLLADRKPLSVQATPTLNLEMNFSEPVYPGNGNIVIKTSPSGNVFASIPVTSNKLNGGGTTKITVVDPSITFVNNATYYAEIGGQAFSDAKGNYYAGITGSTEWPFIVTQVGVKPTIVAQTPANLTTGIGLTGIRLEALFSEQIQLGTNPAAVKVKRITGTNTTPFTTTLSIDPQNNRKLIIAIDGTLAGSTDYYVEMAEGAVSDMAGNRFEGILNQYQWTFSTINSSTGTPAVTKAELTGNIKITLTFNNALDTSSVPVPANFYVTVNGAGRAVTEVQVNNQFLTLTLQSSVVNGQIIKVSYSAGSKPIKGLNGIAAANFSNRDVTNNPDNVIPRQLNAALSGNMIILTFSEELAAIHSSAYSQFTVYVDGYSRSVTQISGSGTAAFLTFNGSAVITGQTVSLTYYATSYPLKDLVGNALPSFNSFYVQNGLDTKAPALQSVTAAVNQITLVYDEALNAAFLPSLSSFYVTVGDYRSKRRRQLKHPVTLRQVVQLISTCCQPTKF</sequence>
<dbReference type="NCBIfam" id="TIGR02059">
    <property type="entry name" value="swm_rep_I"/>
    <property type="match status" value="2"/>
</dbReference>
<feature type="domain" description="SbsA Ig-like" evidence="2">
    <location>
        <begin position="157"/>
        <end position="267"/>
    </location>
</feature>
<keyword evidence="4" id="KW-1185">Reference proteome</keyword>
<gene>
    <name evidence="3" type="ORF">ACFPYJ_29070</name>
</gene>
<dbReference type="InterPro" id="IPR011801">
    <property type="entry name" value="Swm_rep_I_cyn"/>
</dbReference>
<feature type="domain" description="SbsA Ig-like" evidence="2">
    <location>
        <begin position="39"/>
        <end position="152"/>
    </location>
</feature>
<comment type="caution">
    <text evidence="3">The sequence shown here is derived from an EMBL/GenBank/DDBJ whole genome shotgun (WGS) entry which is preliminary data.</text>
</comment>
<dbReference type="RefSeq" id="WP_379191745.1">
    <property type="nucleotide sequence ID" value="NZ_JBHSOW010000115.1"/>
</dbReference>
<feature type="domain" description="SbsA Ig-like" evidence="2">
    <location>
        <begin position="276"/>
        <end position="381"/>
    </location>
</feature>
<evidence type="ECO:0000313" key="4">
    <source>
        <dbReference type="Proteomes" id="UP001596047"/>
    </source>
</evidence>
<dbReference type="Pfam" id="PF13753">
    <property type="entry name" value="SWM_repeat"/>
    <property type="match status" value="2"/>
</dbReference>
<dbReference type="InterPro" id="IPR032812">
    <property type="entry name" value="SbsA_Ig"/>
</dbReference>
<dbReference type="InterPro" id="IPR014755">
    <property type="entry name" value="Cu-Rt/internalin_Ig-like"/>
</dbReference>
<dbReference type="Gene3D" id="2.60.40.1220">
    <property type="match status" value="1"/>
</dbReference>
<evidence type="ECO:0000259" key="2">
    <source>
        <dbReference type="Pfam" id="PF13205"/>
    </source>
</evidence>
<evidence type="ECO:0000256" key="1">
    <source>
        <dbReference type="ARBA" id="ARBA00022729"/>
    </source>
</evidence>
<organism evidence="3 4">
    <name type="scientific">Paenibacillus solisilvae</name>
    <dbReference type="NCBI Taxonomy" id="2486751"/>
    <lineage>
        <taxon>Bacteria</taxon>
        <taxon>Bacillati</taxon>
        <taxon>Bacillota</taxon>
        <taxon>Bacilli</taxon>
        <taxon>Bacillales</taxon>
        <taxon>Paenibacillaceae</taxon>
        <taxon>Paenibacillus</taxon>
    </lineage>
</organism>
<evidence type="ECO:0000313" key="3">
    <source>
        <dbReference type="EMBL" id="MFC5653090.1"/>
    </source>
</evidence>
<feature type="domain" description="SbsA Ig-like" evidence="2">
    <location>
        <begin position="504"/>
        <end position="614"/>
    </location>
</feature>
<keyword evidence="1" id="KW-0732">Signal</keyword>